<evidence type="ECO:0000313" key="2">
    <source>
        <dbReference type="EMBL" id="QVL31068.1"/>
    </source>
</evidence>
<dbReference type="KEGG" id="tsph:KIH39_19780"/>
<keyword evidence="3" id="KW-1185">Reference proteome</keyword>
<dbReference type="Proteomes" id="UP000676194">
    <property type="component" value="Chromosome"/>
</dbReference>
<organism evidence="2 3">
    <name type="scientific">Telmatocola sphagniphila</name>
    <dbReference type="NCBI Taxonomy" id="1123043"/>
    <lineage>
        <taxon>Bacteria</taxon>
        <taxon>Pseudomonadati</taxon>
        <taxon>Planctomycetota</taxon>
        <taxon>Planctomycetia</taxon>
        <taxon>Gemmatales</taxon>
        <taxon>Gemmataceae</taxon>
    </lineage>
</organism>
<dbReference type="RefSeq" id="WP_213494949.1">
    <property type="nucleotide sequence ID" value="NZ_CP074694.1"/>
</dbReference>
<feature type="compositionally biased region" description="Basic and acidic residues" evidence="1">
    <location>
        <begin position="464"/>
        <end position="477"/>
    </location>
</feature>
<evidence type="ECO:0000313" key="3">
    <source>
        <dbReference type="Proteomes" id="UP000676194"/>
    </source>
</evidence>
<dbReference type="AlphaFoldDB" id="A0A8E6B5W0"/>
<evidence type="ECO:0000256" key="1">
    <source>
        <dbReference type="SAM" id="MobiDB-lite"/>
    </source>
</evidence>
<accession>A0A8E6B5W0</accession>
<proteinExistence type="predicted"/>
<reference evidence="2" key="1">
    <citation type="submission" date="2021-05" db="EMBL/GenBank/DDBJ databases">
        <title>Complete genome sequence of the cellulolytic planctomycete Telmatocola sphagniphila SP2T and characterization of the first cellulase from planctomycetes.</title>
        <authorList>
            <person name="Rakitin A.L."/>
            <person name="Beletsky A.V."/>
            <person name="Naumoff D.G."/>
            <person name="Kulichevskaya I.S."/>
            <person name="Mardanov A.V."/>
            <person name="Ravin N.V."/>
            <person name="Dedysh S.N."/>
        </authorList>
    </citation>
    <scope>NUCLEOTIDE SEQUENCE</scope>
    <source>
        <strain evidence="2">SP2T</strain>
    </source>
</reference>
<sequence length="529" mass="58007">MGLLSKILLVLNLLAAGAFIYLASSVWGKRQEWTYSVFRHTIALKGLPLEGESGTGSEDVPFDYQVNDQVRLNTIRKSTLQKAIPSGGSEFGGEPVNSQTAELKRLQQKIFSQIDGADGNPAKLNLILKYLLNLAQTGAHRDGAFALLRDILNPARVEGARIEIGLLARTPSQVDALKALAAIGDKGGAVTARRAILDLLKSTAPLGISGDSADARAEAERSIRNAVLDVEKAAGTDTVDRAGLENARKKLNDLINNEDIKTTLNRVIELLAAPLNDAAQAENARKSLRDIVVASARSESERNALNALAEVLMSDKSATAENLIAAGKAVLQVYFDEAEAPATLTKEGSGKKIFDPSEKAAQIAHILIFIDADKPDFSARWDWQQRVMAIVGMKRYVESANTQAIALADMAQRLRGILREEESVFRANYADQSRSATLLGDQLSGLNLELSGVQNQKNNQEANLNDRTRERENLERNLEDNKVSAKKFLADLAEREKELFGLLQQLNTSRDDMFRLEQQLRKKEQELKK</sequence>
<name>A0A8E6B5W0_9BACT</name>
<protein>
    <submittedName>
        <fullName evidence="2">Uncharacterized protein</fullName>
    </submittedName>
</protein>
<feature type="region of interest" description="Disordered" evidence="1">
    <location>
        <begin position="454"/>
        <end position="477"/>
    </location>
</feature>
<dbReference type="EMBL" id="CP074694">
    <property type="protein sequence ID" value="QVL31068.1"/>
    <property type="molecule type" value="Genomic_DNA"/>
</dbReference>
<gene>
    <name evidence="2" type="ORF">KIH39_19780</name>
</gene>